<feature type="signal peptide" evidence="1">
    <location>
        <begin position="1"/>
        <end position="27"/>
    </location>
</feature>
<dbReference type="Proteomes" id="UP000235081">
    <property type="component" value="Unassembled WGS sequence"/>
</dbReference>
<sequence>MLFSKKSVLIAALSTLATIGYAGSAHAINFTVTTGTTGLNGETNQGAFSEFSSLANTVTVDFNSGQVPSDGFAKYSFVGNGSSSVRADMWAPVGANGEKNDSNYLAVFNGKDVVIQLDDYLNYFGINWGAAHTGNIYSFYNGDSLVASFSTADIDAAGGFALYSPLHPGSNEDGAKLVNSKYYQGNGYVHFYSTSSDDIFNKIVISQVGGGGFETDNHSFHKGTGRFTGFDSKSVPEPSAALGMLAIGGVFLRKRKHRKSVELAS</sequence>
<dbReference type="RefSeq" id="WP_102183824.1">
    <property type="nucleotide sequence ID" value="NZ_NMQE01000990.1"/>
</dbReference>
<evidence type="ECO:0000313" key="2">
    <source>
        <dbReference type="EMBL" id="PMB14625.1"/>
    </source>
</evidence>
<organism evidence="2 3">
    <name type="scientific">Fischerella thermalis CCMEE 5318</name>
    <dbReference type="NCBI Taxonomy" id="2019666"/>
    <lineage>
        <taxon>Bacteria</taxon>
        <taxon>Bacillati</taxon>
        <taxon>Cyanobacteriota</taxon>
        <taxon>Cyanophyceae</taxon>
        <taxon>Nostocales</taxon>
        <taxon>Hapalosiphonaceae</taxon>
        <taxon>Fischerella</taxon>
    </lineage>
</organism>
<comment type="caution">
    <text evidence="2">The sequence shown here is derived from an EMBL/GenBank/DDBJ whole genome shotgun (WGS) entry which is preliminary data.</text>
</comment>
<dbReference type="AlphaFoldDB" id="A0A2N6L3S0"/>
<dbReference type="InterPro" id="IPR013424">
    <property type="entry name" value="Ice-binding_C"/>
</dbReference>
<feature type="chain" id="PRO_5014866311" evidence="1">
    <location>
        <begin position="28"/>
        <end position="265"/>
    </location>
</feature>
<accession>A0A2N6L3S0</accession>
<reference evidence="2 3" key="1">
    <citation type="submission" date="2017-07" db="EMBL/GenBank/DDBJ databases">
        <title>Genomes of Fischerella (Mastigocladus) sp. strains.</title>
        <authorList>
            <person name="Miller S.R."/>
        </authorList>
    </citation>
    <scope>NUCLEOTIDE SEQUENCE [LARGE SCALE GENOMIC DNA]</scope>
    <source>
        <strain evidence="2 3">CCMEE 5318</strain>
    </source>
</reference>
<evidence type="ECO:0000256" key="1">
    <source>
        <dbReference type="SAM" id="SignalP"/>
    </source>
</evidence>
<keyword evidence="1" id="KW-0732">Signal</keyword>
<name>A0A2N6L3S0_9CYAN</name>
<gene>
    <name evidence="2" type="ORF">CEN46_26680</name>
</gene>
<dbReference type="NCBIfam" id="TIGR02595">
    <property type="entry name" value="PEP_CTERM"/>
    <property type="match status" value="1"/>
</dbReference>
<proteinExistence type="predicted"/>
<protein>
    <submittedName>
        <fullName evidence="2">PEP-CTERM sorting domain-containing protein</fullName>
    </submittedName>
</protein>
<dbReference type="EMBL" id="NMQE01000990">
    <property type="protein sequence ID" value="PMB14625.1"/>
    <property type="molecule type" value="Genomic_DNA"/>
</dbReference>
<evidence type="ECO:0000313" key="3">
    <source>
        <dbReference type="Proteomes" id="UP000235081"/>
    </source>
</evidence>